<dbReference type="Proteomes" id="UP001558613">
    <property type="component" value="Unassembled WGS sequence"/>
</dbReference>
<keyword evidence="2" id="KW-1185">Reference proteome</keyword>
<organism evidence="1 2">
    <name type="scientific">Cirrhinus molitorella</name>
    <name type="common">mud carp</name>
    <dbReference type="NCBI Taxonomy" id="172907"/>
    <lineage>
        <taxon>Eukaryota</taxon>
        <taxon>Metazoa</taxon>
        <taxon>Chordata</taxon>
        <taxon>Craniata</taxon>
        <taxon>Vertebrata</taxon>
        <taxon>Euteleostomi</taxon>
        <taxon>Actinopterygii</taxon>
        <taxon>Neopterygii</taxon>
        <taxon>Teleostei</taxon>
        <taxon>Ostariophysi</taxon>
        <taxon>Cypriniformes</taxon>
        <taxon>Cyprinidae</taxon>
        <taxon>Labeoninae</taxon>
        <taxon>Labeonini</taxon>
        <taxon>Cirrhinus</taxon>
    </lineage>
</organism>
<gene>
    <name evidence="1" type="ORF">QQF64_025219</name>
</gene>
<accession>A0ABR3NNF5</accession>
<evidence type="ECO:0000313" key="2">
    <source>
        <dbReference type="Proteomes" id="UP001558613"/>
    </source>
</evidence>
<name>A0ABR3NNF5_9TELE</name>
<dbReference type="EMBL" id="JAYMGO010000003">
    <property type="protein sequence ID" value="KAL1278546.1"/>
    <property type="molecule type" value="Genomic_DNA"/>
</dbReference>
<proteinExistence type="predicted"/>
<protein>
    <submittedName>
        <fullName evidence="1">Uncharacterized protein</fullName>
    </submittedName>
</protein>
<sequence>MRTSVCVNAYARICATDNSVTQVCRSLSELPPVETRVHSAHAHTSRHAYILREGPRSLDGCHYTAYHQNVRMGMKAAAVEQVDLGCLSDNALNSGLLTPPRRSNTIRVEQC</sequence>
<reference evidence="1 2" key="1">
    <citation type="submission" date="2023-09" db="EMBL/GenBank/DDBJ databases">
        <authorList>
            <person name="Wang M."/>
        </authorList>
    </citation>
    <scope>NUCLEOTIDE SEQUENCE [LARGE SCALE GENOMIC DNA]</scope>
    <source>
        <strain evidence="1">GT-2023</strain>
        <tissue evidence="1">Liver</tissue>
    </source>
</reference>
<evidence type="ECO:0000313" key="1">
    <source>
        <dbReference type="EMBL" id="KAL1278546.1"/>
    </source>
</evidence>
<comment type="caution">
    <text evidence="1">The sequence shown here is derived from an EMBL/GenBank/DDBJ whole genome shotgun (WGS) entry which is preliminary data.</text>
</comment>